<dbReference type="Proteomes" id="UP000250266">
    <property type="component" value="Unassembled WGS sequence"/>
</dbReference>
<organism evidence="1 2">
    <name type="scientific">Lepidopterella palustris CBS 459.81</name>
    <dbReference type="NCBI Taxonomy" id="1314670"/>
    <lineage>
        <taxon>Eukaryota</taxon>
        <taxon>Fungi</taxon>
        <taxon>Dikarya</taxon>
        <taxon>Ascomycota</taxon>
        <taxon>Pezizomycotina</taxon>
        <taxon>Dothideomycetes</taxon>
        <taxon>Pleosporomycetidae</taxon>
        <taxon>Mytilinidiales</taxon>
        <taxon>Argynnaceae</taxon>
        <taxon>Lepidopterella</taxon>
    </lineage>
</organism>
<protein>
    <submittedName>
        <fullName evidence="1">Uncharacterized protein</fullName>
    </submittedName>
</protein>
<dbReference type="AlphaFoldDB" id="A0A8E2JE30"/>
<dbReference type="EMBL" id="KV745015">
    <property type="protein sequence ID" value="OCK79250.1"/>
    <property type="molecule type" value="Genomic_DNA"/>
</dbReference>
<name>A0A8E2JE30_9PEZI</name>
<proteinExistence type="predicted"/>
<sequence length="75" mass="7854">MPITVPRLCLGVEARDVSCRATICLSPSTPSTPGIHYGSHRVCCCQRAKTANPPLFLGPGPTCCPSCCCCCCCCC</sequence>
<evidence type="ECO:0000313" key="2">
    <source>
        <dbReference type="Proteomes" id="UP000250266"/>
    </source>
</evidence>
<accession>A0A8E2JE30</accession>
<gene>
    <name evidence="1" type="ORF">K432DRAFT_74173</name>
</gene>
<evidence type="ECO:0000313" key="1">
    <source>
        <dbReference type="EMBL" id="OCK79250.1"/>
    </source>
</evidence>
<keyword evidence="2" id="KW-1185">Reference proteome</keyword>
<reference evidence="1 2" key="1">
    <citation type="journal article" date="2016" name="Nat. Commun.">
        <title>Ectomycorrhizal ecology is imprinted in the genome of the dominant symbiotic fungus Cenococcum geophilum.</title>
        <authorList>
            <consortium name="DOE Joint Genome Institute"/>
            <person name="Peter M."/>
            <person name="Kohler A."/>
            <person name="Ohm R.A."/>
            <person name="Kuo A."/>
            <person name="Krutzmann J."/>
            <person name="Morin E."/>
            <person name="Arend M."/>
            <person name="Barry K.W."/>
            <person name="Binder M."/>
            <person name="Choi C."/>
            <person name="Clum A."/>
            <person name="Copeland A."/>
            <person name="Grisel N."/>
            <person name="Haridas S."/>
            <person name="Kipfer T."/>
            <person name="LaButti K."/>
            <person name="Lindquist E."/>
            <person name="Lipzen A."/>
            <person name="Maire R."/>
            <person name="Meier B."/>
            <person name="Mihaltcheva S."/>
            <person name="Molinier V."/>
            <person name="Murat C."/>
            <person name="Poggeler S."/>
            <person name="Quandt C.A."/>
            <person name="Sperisen C."/>
            <person name="Tritt A."/>
            <person name="Tisserant E."/>
            <person name="Crous P.W."/>
            <person name="Henrissat B."/>
            <person name="Nehls U."/>
            <person name="Egli S."/>
            <person name="Spatafora J.W."/>
            <person name="Grigoriev I.V."/>
            <person name="Martin F.M."/>
        </authorList>
    </citation>
    <scope>NUCLEOTIDE SEQUENCE [LARGE SCALE GENOMIC DNA]</scope>
    <source>
        <strain evidence="1 2">CBS 459.81</strain>
    </source>
</reference>